<name>A0A1Y2SFL6_9GAMM</name>
<keyword evidence="2" id="KW-1185">Reference proteome</keyword>
<comment type="caution">
    <text evidence="1">The sequence shown here is derived from an EMBL/GenBank/DDBJ whole genome shotgun (WGS) entry which is preliminary data.</text>
</comment>
<accession>A0A1Y2SFL6</accession>
<dbReference type="STRING" id="351656.Xvie_01452"/>
<evidence type="ECO:0000313" key="2">
    <source>
        <dbReference type="Proteomes" id="UP000194350"/>
    </source>
</evidence>
<dbReference type="EMBL" id="MUBJ01000006">
    <property type="protein sequence ID" value="OTA16774.1"/>
    <property type="molecule type" value="Genomic_DNA"/>
</dbReference>
<reference evidence="1 2" key="1">
    <citation type="submission" date="2016-10" db="EMBL/GenBank/DDBJ databases">
        <title>Systematic genetic and metabolomic analysis of Xenorhabdus and Photorhabdus spp., highlights the requirements for a dual symbiotic and pathogenic life style.</title>
        <authorList>
            <person name="Tobias N.J."/>
            <person name="Wolff H."/>
            <person name="Djahanschiri B."/>
            <person name="Pidot S.J."/>
            <person name="Stinear T.P."/>
            <person name="Ebersberger I."/>
            <person name="Bode H.B."/>
        </authorList>
    </citation>
    <scope>NUCLEOTIDE SEQUENCE [LARGE SCALE GENOMIC DNA]</scope>
    <source>
        <strain evidence="1 2">DSM 22392</strain>
    </source>
</reference>
<dbReference type="RefSeq" id="WP_086108659.1">
    <property type="nucleotide sequence ID" value="NZ_CAWNGD010000106.1"/>
</dbReference>
<evidence type="ECO:0000313" key="1">
    <source>
        <dbReference type="EMBL" id="OTA16774.1"/>
    </source>
</evidence>
<dbReference type="OrthoDB" id="6271006at2"/>
<protein>
    <submittedName>
        <fullName evidence="1">Uncharacterized protein</fullName>
    </submittedName>
</protein>
<dbReference type="AlphaFoldDB" id="A0A1Y2SFL6"/>
<sequence length="159" mass="18815">MININDELEKIEKAKFFSNMGLFDLHDQNVILIENVEKVFINPSDIEFKGTYKNTEWLPTSLTQDDPFYKKQDNPKDLIEIRMKINKAVMNSTKELDKSKFISRPHDFHQAARNAICYAFRQYMSEKYFNLGNKWEKIVDIYYAGHWPVGISKEKIIVI</sequence>
<dbReference type="Proteomes" id="UP000194350">
    <property type="component" value="Unassembled WGS sequence"/>
</dbReference>
<proteinExistence type="predicted"/>
<organism evidence="1 2">
    <name type="scientific">Xenorhabdus vietnamensis</name>
    <dbReference type="NCBI Taxonomy" id="351656"/>
    <lineage>
        <taxon>Bacteria</taxon>
        <taxon>Pseudomonadati</taxon>
        <taxon>Pseudomonadota</taxon>
        <taxon>Gammaproteobacteria</taxon>
        <taxon>Enterobacterales</taxon>
        <taxon>Morganellaceae</taxon>
        <taxon>Xenorhabdus</taxon>
    </lineage>
</organism>
<gene>
    <name evidence="1" type="ORF">Xvie_01452</name>
</gene>